<dbReference type="EMBL" id="BQNB010019728">
    <property type="protein sequence ID" value="GJT88406.1"/>
    <property type="molecule type" value="Genomic_DNA"/>
</dbReference>
<dbReference type="Proteomes" id="UP001151760">
    <property type="component" value="Unassembled WGS sequence"/>
</dbReference>
<sequence length="204" mass="23531">MENANPSSPPESPNSFRYRKIREINTLLESLNLTAPPLERNSSCLEGDVGFVELFKEYEIREFSEEEIKEGEEVAEVEELVVEYFDKFPTRDELAYHKQLEPQVDPKDPRRVSNFMGRIRGTHIFVGNFTYIADFLIVEDISSVIDPCLSQVVLGKPFVEVSNMTYDLSLGIVRFTNGVDEVAYKMPHKIEQFQSLSNMEKEHK</sequence>
<organism evidence="1 2">
    <name type="scientific">Tanacetum coccineum</name>
    <dbReference type="NCBI Taxonomy" id="301880"/>
    <lineage>
        <taxon>Eukaryota</taxon>
        <taxon>Viridiplantae</taxon>
        <taxon>Streptophyta</taxon>
        <taxon>Embryophyta</taxon>
        <taxon>Tracheophyta</taxon>
        <taxon>Spermatophyta</taxon>
        <taxon>Magnoliopsida</taxon>
        <taxon>eudicotyledons</taxon>
        <taxon>Gunneridae</taxon>
        <taxon>Pentapetalae</taxon>
        <taxon>asterids</taxon>
        <taxon>campanulids</taxon>
        <taxon>Asterales</taxon>
        <taxon>Asteraceae</taxon>
        <taxon>Asteroideae</taxon>
        <taxon>Anthemideae</taxon>
        <taxon>Anthemidinae</taxon>
        <taxon>Tanacetum</taxon>
    </lineage>
</organism>
<evidence type="ECO:0000313" key="1">
    <source>
        <dbReference type="EMBL" id="GJT88406.1"/>
    </source>
</evidence>
<gene>
    <name evidence="1" type="ORF">Tco_1070123</name>
</gene>
<name>A0ABQ5HLX5_9ASTR</name>
<protein>
    <recommendedName>
        <fullName evidence="3">Protein kinase-like domain, concanavalin A-like lectin/glucanase domain protein</fullName>
    </recommendedName>
</protein>
<reference evidence="1" key="2">
    <citation type="submission" date="2022-01" db="EMBL/GenBank/DDBJ databases">
        <authorList>
            <person name="Yamashiro T."/>
            <person name="Shiraishi A."/>
            <person name="Satake H."/>
            <person name="Nakayama K."/>
        </authorList>
    </citation>
    <scope>NUCLEOTIDE SEQUENCE</scope>
</reference>
<evidence type="ECO:0008006" key="3">
    <source>
        <dbReference type="Google" id="ProtNLM"/>
    </source>
</evidence>
<proteinExistence type="predicted"/>
<evidence type="ECO:0000313" key="2">
    <source>
        <dbReference type="Proteomes" id="UP001151760"/>
    </source>
</evidence>
<reference evidence="1" key="1">
    <citation type="journal article" date="2022" name="Int. J. Mol. Sci.">
        <title>Draft Genome of Tanacetum Coccineum: Genomic Comparison of Closely Related Tanacetum-Family Plants.</title>
        <authorList>
            <person name="Yamashiro T."/>
            <person name="Shiraishi A."/>
            <person name="Nakayama K."/>
            <person name="Satake H."/>
        </authorList>
    </citation>
    <scope>NUCLEOTIDE SEQUENCE</scope>
</reference>
<comment type="caution">
    <text evidence="1">The sequence shown here is derived from an EMBL/GenBank/DDBJ whole genome shotgun (WGS) entry which is preliminary data.</text>
</comment>
<keyword evidence="2" id="KW-1185">Reference proteome</keyword>
<accession>A0ABQ5HLX5</accession>